<comment type="similarity">
    <text evidence="5">Belongs to the DNA photolyase family.</text>
</comment>
<name>A0LR66_ACIC1</name>
<dbReference type="HOGENOM" id="CLU_010348_2_2_11"/>
<dbReference type="SUPFAM" id="SSF48173">
    <property type="entry name" value="Cryptochrome/photolyase FAD-binding domain"/>
    <property type="match status" value="1"/>
</dbReference>
<evidence type="ECO:0000256" key="4">
    <source>
        <dbReference type="PIRSR" id="PIRSR602081-1"/>
    </source>
</evidence>
<dbReference type="GO" id="GO:0071949">
    <property type="term" value="F:FAD binding"/>
    <property type="evidence" value="ECO:0007669"/>
    <property type="project" value="TreeGrafter"/>
</dbReference>
<dbReference type="Gene3D" id="3.40.50.620">
    <property type="entry name" value="HUPs"/>
    <property type="match status" value="1"/>
</dbReference>
<dbReference type="EMBL" id="CP000481">
    <property type="protein sequence ID" value="ABK51926.1"/>
    <property type="molecule type" value="Genomic_DNA"/>
</dbReference>
<dbReference type="Gene3D" id="1.25.40.80">
    <property type="match status" value="1"/>
</dbReference>
<dbReference type="Pfam" id="PF00875">
    <property type="entry name" value="DNA_photolyase"/>
    <property type="match status" value="1"/>
</dbReference>
<accession>A0LR66</accession>
<feature type="binding site" evidence="4">
    <location>
        <position position="265"/>
    </location>
    <ligand>
        <name>FAD</name>
        <dbReference type="ChEBI" id="CHEBI:57692"/>
    </ligand>
</feature>
<evidence type="ECO:0000259" key="6">
    <source>
        <dbReference type="PROSITE" id="PS51645"/>
    </source>
</evidence>
<dbReference type="PROSITE" id="PS00691">
    <property type="entry name" value="DNA_PHOTOLYASES_1_2"/>
    <property type="match status" value="1"/>
</dbReference>
<dbReference type="InterPro" id="IPR018394">
    <property type="entry name" value="DNA_photolyase_1_CS_C"/>
</dbReference>
<keyword evidence="3 5" id="KW-0157">Chromophore</keyword>
<dbReference type="GO" id="GO:0006139">
    <property type="term" value="P:nucleobase-containing compound metabolic process"/>
    <property type="evidence" value="ECO:0007669"/>
    <property type="project" value="UniProtKB-ARBA"/>
</dbReference>
<dbReference type="GO" id="GO:0006950">
    <property type="term" value="P:response to stress"/>
    <property type="evidence" value="ECO:0007669"/>
    <property type="project" value="UniProtKB-ARBA"/>
</dbReference>
<dbReference type="InterPro" id="IPR036155">
    <property type="entry name" value="Crypto/Photolyase_N_sf"/>
</dbReference>
<feature type="binding site" evidence="4">
    <location>
        <begin position="413"/>
        <end position="415"/>
    </location>
    <ligand>
        <name>FAD</name>
        <dbReference type="ChEBI" id="CHEBI:57692"/>
    </ligand>
</feature>
<protein>
    <submittedName>
        <fullName evidence="7">Deoxyribodipyrimidine photo-lyase type I</fullName>
        <ecNumber evidence="7">4.1.99.3</ecNumber>
    </submittedName>
</protein>
<evidence type="ECO:0000256" key="1">
    <source>
        <dbReference type="ARBA" id="ARBA00022630"/>
    </source>
</evidence>
<dbReference type="GO" id="GO:0003677">
    <property type="term" value="F:DNA binding"/>
    <property type="evidence" value="ECO:0007669"/>
    <property type="project" value="TreeGrafter"/>
</dbReference>
<dbReference type="GO" id="GO:0009416">
    <property type="term" value="P:response to light stimulus"/>
    <property type="evidence" value="ECO:0007669"/>
    <property type="project" value="TreeGrafter"/>
</dbReference>
<keyword evidence="2 4" id="KW-0274">FAD</keyword>
<keyword evidence="8" id="KW-1185">Reference proteome</keyword>
<feature type="domain" description="Photolyase/cryptochrome alpha/beta" evidence="6">
    <location>
        <begin position="31"/>
        <end position="164"/>
    </location>
</feature>
<dbReference type="InParanoid" id="A0LR66"/>
<dbReference type="OrthoDB" id="9772484at2"/>
<feature type="binding site" evidence="4">
    <location>
        <position position="310"/>
    </location>
    <ligand>
        <name>FAD</name>
        <dbReference type="ChEBI" id="CHEBI:57692"/>
    </ligand>
</feature>
<feature type="binding site" evidence="4">
    <location>
        <begin position="313"/>
        <end position="320"/>
    </location>
    <ligand>
        <name>FAD</name>
        <dbReference type="ChEBI" id="CHEBI:57692"/>
    </ligand>
</feature>
<dbReference type="STRING" id="351607.Acel_0151"/>
<keyword evidence="1 4" id="KW-0285">Flavoprotein</keyword>
<sequence>MRAGSCDPSVTPTGACEHGGVLNTALPPTKRPIVYWFRRDLRLADSPALVAAARAAGAEPIVPLFVVDPRAGRGAGPNRWQFLASCLEELDRQLGGALTLRRAPGVGGAAAVAAIVAGFAAEVGAEIVVASGETTPYGRRRDRIVAERLAAEDRRLLLLDTPYCVAPGRLRRTGGHPYRVFSAFYRAWLAEPVEAPYERPAARFDALVSDGEATDLVDAAGRGYDVSPSWWRDLPLGPAPHLPAAGERAAIDRLTQFCESALPQYDRHRDRPDMAGTSRLSADLHFGTLHPRTVRDAARKTVEGPALDRFLAELAWREFFADVLWHRPDAAWHSWDPIGRHLAVDDGPQARERFTAWARGETGYGLVDAGMRQLLSEGWMHNRVRMVSASFLVKDLHLDWRWGARWFLWHLVDGDIASNNLNWQWVAGIGTDAAPYHRIFNPDRQAERFDPDGAYRRRYCADLPARLSIVNHKAERAEALTRWAAAKAAVRHESTAD</sequence>
<evidence type="ECO:0000256" key="5">
    <source>
        <dbReference type="RuleBase" id="RU004182"/>
    </source>
</evidence>
<reference evidence="7 8" key="1">
    <citation type="journal article" date="2009" name="Genome Res.">
        <title>Complete genome of the cellulolytic thermophile Acidothermus cellulolyticus 11B provides insights into its ecophysiological and evolutionary adaptations.</title>
        <authorList>
            <person name="Barabote R.D."/>
            <person name="Xie G."/>
            <person name="Leu D.H."/>
            <person name="Normand P."/>
            <person name="Necsulea A."/>
            <person name="Daubin V."/>
            <person name="Medigue C."/>
            <person name="Adney W.S."/>
            <person name="Xu X.C."/>
            <person name="Lapidus A."/>
            <person name="Parales R.E."/>
            <person name="Detter C."/>
            <person name="Pujic P."/>
            <person name="Bruce D."/>
            <person name="Lavire C."/>
            <person name="Challacombe J.F."/>
            <person name="Brettin T.S."/>
            <person name="Berry A.M."/>
        </authorList>
    </citation>
    <scope>NUCLEOTIDE SEQUENCE [LARGE SCALE GENOMIC DNA]</scope>
    <source>
        <strain evidence="8">ATCC 43068 / DSM 8971 / 11B</strain>
    </source>
</reference>
<evidence type="ECO:0000313" key="7">
    <source>
        <dbReference type="EMBL" id="ABK51926.1"/>
    </source>
</evidence>
<evidence type="ECO:0000256" key="2">
    <source>
        <dbReference type="ARBA" id="ARBA00022827"/>
    </source>
</evidence>
<dbReference type="PANTHER" id="PTHR11455:SF9">
    <property type="entry name" value="CRYPTOCHROME CIRCADIAN CLOCK 5 ISOFORM X1"/>
    <property type="match status" value="1"/>
</dbReference>
<keyword evidence="7" id="KW-0456">Lyase</keyword>
<dbReference type="SUPFAM" id="SSF52425">
    <property type="entry name" value="Cryptochrome/photolyase, N-terminal domain"/>
    <property type="match status" value="1"/>
</dbReference>
<evidence type="ECO:0000313" key="8">
    <source>
        <dbReference type="Proteomes" id="UP000008221"/>
    </source>
</evidence>
<gene>
    <name evidence="7" type="ordered locus">Acel_0151</name>
</gene>
<dbReference type="PANTHER" id="PTHR11455">
    <property type="entry name" value="CRYPTOCHROME"/>
    <property type="match status" value="1"/>
</dbReference>
<dbReference type="InterPro" id="IPR014729">
    <property type="entry name" value="Rossmann-like_a/b/a_fold"/>
</dbReference>
<proteinExistence type="inferred from homology"/>
<evidence type="ECO:0000256" key="3">
    <source>
        <dbReference type="ARBA" id="ARBA00022991"/>
    </source>
</evidence>
<dbReference type="PRINTS" id="PR00147">
    <property type="entry name" value="DNAPHOTLYASE"/>
</dbReference>
<dbReference type="Pfam" id="PF03441">
    <property type="entry name" value="FAD_binding_7"/>
    <property type="match status" value="1"/>
</dbReference>
<dbReference type="Gene3D" id="1.10.579.10">
    <property type="entry name" value="DNA Cyclobutane Dipyrimidine Photolyase, subunit A, domain 3"/>
    <property type="match status" value="1"/>
</dbReference>
<dbReference type="EC" id="4.1.99.3" evidence="7"/>
<organism evidence="7 8">
    <name type="scientific">Acidothermus cellulolyticus (strain ATCC 43068 / DSM 8971 / 11B)</name>
    <dbReference type="NCBI Taxonomy" id="351607"/>
    <lineage>
        <taxon>Bacteria</taxon>
        <taxon>Bacillati</taxon>
        <taxon>Actinomycetota</taxon>
        <taxon>Actinomycetes</taxon>
        <taxon>Acidothermales</taxon>
        <taxon>Acidothermaceae</taxon>
        <taxon>Acidothermus</taxon>
    </lineage>
</organism>
<dbReference type="InterPro" id="IPR002081">
    <property type="entry name" value="Cryptochrome/DNA_photolyase_1"/>
</dbReference>
<feature type="binding site" evidence="4">
    <location>
        <begin position="277"/>
        <end position="281"/>
    </location>
    <ligand>
        <name>FAD</name>
        <dbReference type="ChEBI" id="CHEBI:57692"/>
    </ligand>
</feature>
<dbReference type="eggNOG" id="COG0415">
    <property type="taxonomic scope" value="Bacteria"/>
</dbReference>
<dbReference type="GO" id="GO:0003904">
    <property type="term" value="F:deoxyribodipyrimidine photo-lyase activity"/>
    <property type="evidence" value="ECO:0007669"/>
    <property type="project" value="UniProtKB-EC"/>
</dbReference>
<dbReference type="AlphaFoldDB" id="A0LR66"/>
<dbReference type="InterPro" id="IPR005101">
    <property type="entry name" value="Cryptochr/Photolyase_FAD-bd"/>
</dbReference>
<dbReference type="InterPro" id="IPR036134">
    <property type="entry name" value="Crypto/Photolyase_FAD-like_sf"/>
</dbReference>
<comment type="cofactor">
    <cofactor evidence="4">
        <name>FAD</name>
        <dbReference type="ChEBI" id="CHEBI:57692"/>
    </cofactor>
    <text evidence="4">Binds 1 FAD per subunit.</text>
</comment>
<dbReference type="InterPro" id="IPR006050">
    <property type="entry name" value="DNA_photolyase_N"/>
</dbReference>
<dbReference type="Proteomes" id="UP000008221">
    <property type="component" value="Chromosome"/>
</dbReference>
<dbReference type="KEGG" id="ace:Acel_0151"/>
<dbReference type="PROSITE" id="PS51645">
    <property type="entry name" value="PHR_CRY_ALPHA_BETA"/>
    <property type="match status" value="1"/>
</dbReference>